<protein>
    <submittedName>
        <fullName evidence="2">Uncharacterized protein</fullName>
    </submittedName>
</protein>
<dbReference type="AlphaFoldDB" id="A0A182HZV2"/>
<evidence type="ECO:0000313" key="3">
    <source>
        <dbReference type="Proteomes" id="UP000075840"/>
    </source>
</evidence>
<dbReference type="PANTHER" id="PTHR44927:SF1">
    <property type="entry name" value="FK506-BINDING PROTEIN 15"/>
    <property type="match status" value="1"/>
</dbReference>
<feature type="region of interest" description="Disordered" evidence="1">
    <location>
        <begin position="42"/>
        <end position="63"/>
    </location>
</feature>
<organism evidence="2 3">
    <name type="scientific">Anopheles arabiensis</name>
    <name type="common">Mosquito</name>
    <dbReference type="NCBI Taxonomy" id="7173"/>
    <lineage>
        <taxon>Eukaryota</taxon>
        <taxon>Metazoa</taxon>
        <taxon>Ecdysozoa</taxon>
        <taxon>Arthropoda</taxon>
        <taxon>Hexapoda</taxon>
        <taxon>Insecta</taxon>
        <taxon>Pterygota</taxon>
        <taxon>Neoptera</taxon>
        <taxon>Endopterygota</taxon>
        <taxon>Diptera</taxon>
        <taxon>Nematocera</taxon>
        <taxon>Culicoidea</taxon>
        <taxon>Culicidae</taxon>
        <taxon>Anophelinae</taxon>
        <taxon>Anopheles</taxon>
    </lineage>
</organism>
<evidence type="ECO:0000313" key="2">
    <source>
        <dbReference type="EnsemblMetazoa" id="AARA006830-PA"/>
    </source>
</evidence>
<dbReference type="Proteomes" id="UP000075840">
    <property type="component" value="Unassembled WGS sequence"/>
</dbReference>
<dbReference type="KEGG" id="aara:120898467"/>
<name>A0A182HZV2_ANOAR</name>
<dbReference type="VEuPathDB" id="VectorBase:AARA21_006459"/>
<dbReference type="EMBL" id="APCN01002014">
    <property type="status" value="NOT_ANNOTATED_CDS"/>
    <property type="molecule type" value="Genomic_DNA"/>
</dbReference>
<feature type="region of interest" description="Disordered" evidence="1">
    <location>
        <begin position="226"/>
        <end position="270"/>
    </location>
</feature>
<dbReference type="GeneID" id="120898467"/>
<feature type="compositionally biased region" description="Polar residues" evidence="1">
    <location>
        <begin position="248"/>
        <end position="266"/>
    </location>
</feature>
<dbReference type="PANTHER" id="PTHR44927">
    <property type="entry name" value="FK506-BINDING PROTEIN 15"/>
    <property type="match status" value="1"/>
</dbReference>
<evidence type="ECO:0000256" key="1">
    <source>
        <dbReference type="SAM" id="MobiDB-lite"/>
    </source>
</evidence>
<dbReference type="VEuPathDB" id="VectorBase:AARA006830"/>
<reference evidence="2" key="1">
    <citation type="submission" date="2022-08" db="UniProtKB">
        <authorList>
            <consortium name="EnsemblMetazoa"/>
        </authorList>
    </citation>
    <scope>IDENTIFICATION</scope>
    <source>
        <strain evidence="2">Dongola</strain>
    </source>
</reference>
<feature type="region of interest" description="Disordered" evidence="1">
    <location>
        <begin position="1"/>
        <end position="26"/>
    </location>
</feature>
<accession>A0A182HZV2</accession>
<feature type="region of interest" description="Disordered" evidence="1">
    <location>
        <begin position="478"/>
        <end position="499"/>
    </location>
</feature>
<dbReference type="EnsemblMetazoa" id="AARA006830-RA">
    <property type="protein sequence ID" value="AARA006830-PA"/>
    <property type="gene ID" value="AARA006830"/>
</dbReference>
<keyword evidence="3" id="KW-1185">Reference proteome</keyword>
<proteinExistence type="predicted"/>
<feature type="compositionally biased region" description="Low complexity" evidence="1">
    <location>
        <begin position="226"/>
        <end position="236"/>
    </location>
</feature>
<sequence length="572" mass="63491">MFGDVGRGGDHESDDEEFFKPTHSNSANSTLAKLFGFTPKGTASVGSSERASVSAAPKPVKISDRYGPSNFRYVPAEPAEDETAEESSKAPPEWTIVRASVVSAYKLVDRDNVYLGSVGLALLNSSAGHRLLLYRTKTDVLATVTLSSDTKLFLKQNYLQFRADDSNEFWSVLIEAETERQALLAAIESWCCVEREPIVEEPLSEVERDPPAPPNSKRSELAARMARMGGQAMPLPEKVKPPPIPTTAPGSDSSDTSDSKIETITTRPIRRPNYTSAVGMQMVPLAGMVPAGHGGSVTGQGNGTTMADVNFNLIMSENRMQNTEMRMNLTKLESKLDRVLDRIDLLNLHQGGSSGSSERPQSVADKDAEVLELEEKLLELKRTNHALKSKVRTLEAAERDGTRETNAKLEQQIKTLEELERHHKETIRSLELQLETSNAESVRQKATLDALEKQLAEEKLTTEDATKEMNAAREQLAEARHDRTRVKEQLEQEHQRSESWRQQLDQLQRECDELKQAAQHRPAATDASLVKDIMNGCYQQLCEQITDPHVLRIIAQTIKRETKAALERAGGQ</sequence>
<dbReference type="RefSeq" id="XP_040160299.1">
    <property type="nucleotide sequence ID" value="XM_040304365.1"/>
</dbReference>